<keyword evidence="2 4" id="KW-0378">Hydrolase</keyword>
<dbReference type="InterPro" id="IPR023214">
    <property type="entry name" value="HAD_sf"/>
</dbReference>
<dbReference type="InterPro" id="IPR006385">
    <property type="entry name" value="HAD_hydro_SerB1"/>
</dbReference>
<dbReference type="NCBIfam" id="TIGR01490">
    <property type="entry name" value="HAD-SF-IB-hyp1"/>
    <property type="match status" value="1"/>
</dbReference>
<evidence type="ECO:0000256" key="2">
    <source>
        <dbReference type="ARBA" id="ARBA00022801"/>
    </source>
</evidence>
<accession>A0A0H3FBF9</accession>
<evidence type="ECO:0000313" key="6">
    <source>
        <dbReference type="Proteomes" id="UP000007257"/>
    </source>
</evidence>
<dbReference type="Pfam" id="PF12710">
    <property type="entry name" value="HAD"/>
    <property type="match status" value="1"/>
</dbReference>
<dbReference type="Proteomes" id="UP000007257">
    <property type="component" value="Chromosome"/>
</dbReference>
<keyword evidence="7" id="KW-1185">Reference proteome</keyword>
<dbReference type="RefSeq" id="WP_013575874.1">
    <property type="nucleotide sequence ID" value="NC_015061.1"/>
</dbReference>
<dbReference type="EMBL" id="JBHUCJ010000017">
    <property type="protein sequence ID" value="MFD3223767.1"/>
    <property type="molecule type" value="Genomic_DNA"/>
</dbReference>
<dbReference type="EMBL" id="CP002505">
    <property type="protein sequence ID" value="ADW74174.1"/>
    <property type="molecule type" value="Genomic_DNA"/>
</dbReference>
<dbReference type="HOGENOM" id="CLU_052657_1_1_6"/>
<dbReference type="GO" id="GO:0016787">
    <property type="term" value="F:hydrolase activity"/>
    <property type="evidence" value="ECO:0007669"/>
    <property type="project" value="UniProtKB-KW"/>
</dbReference>
<evidence type="ECO:0000256" key="3">
    <source>
        <dbReference type="ARBA" id="ARBA00022842"/>
    </source>
</evidence>
<evidence type="ECO:0000256" key="1">
    <source>
        <dbReference type="ARBA" id="ARBA00022723"/>
    </source>
</evidence>
<dbReference type="KEGG" id="rah:Rahaq_2567"/>
<dbReference type="AlphaFoldDB" id="A0A0H3FBF9"/>
<dbReference type="Proteomes" id="UP001598201">
    <property type="component" value="Unassembled WGS sequence"/>
</dbReference>
<sequence length="237" mass="27489">MDLAIFELDHTLICDDSHNLWLHWLVSQGYTPRDELSHYRLNAVHQHNTPASGVICPQTTERYRRYLSQTLQPMSGLNCATVANWVQRFIHRDIMPRVYPQARERLDWHRMRGDEILIISASGDHLVMPVARRLGANAGLGLQAGIVNQRFSGRVEGKLTFHEGRLERLKLWLENREPTFYQQIFAYSHTLYDQPLLEFADVATVINASEPLQKLAAAKGWHNLHWSRYAHRQQDAC</sequence>
<dbReference type="GO" id="GO:0046872">
    <property type="term" value="F:metal ion binding"/>
    <property type="evidence" value="ECO:0007669"/>
    <property type="project" value="UniProtKB-KW"/>
</dbReference>
<name>A0A0H3FBF9_RAHSY</name>
<reference evidence="4 6" key="2">
    <citation type="journal article" date="2012" name="J. Bacteriol.">
        <title>Complete Genome Sequence of Rahnella sp. Strain Y9602, a Gammaproteobacterium Isolate from Metal- and Radionuclide-Contaminated Soil.</title>
        <authorList>
            <person name="Martinez R.J."/>
            <person name="Bruce D."/>
            <person name="Detter C."/>
            <person name="Goodwin L.A."/>
            <person name="Han J."/>
            <person name="Han C.S."/>
            <person name="Held B."/>
            <person name="Land M.L."/>
            <person name="Mikhailova N."/>
            <person name="Nolan M."/>
            <person name="Pennacchio L."/>
            <person name="Pitluck S."/>
            <person name="Tapia R."/>
            <person name="Woyke T."/>
            <person name="Sobecky P.A."/>
        </authorList>
    </citation>
    <scope>NUCLEOTIDE SEQUENCE [LARGE SCALE GENOMIC DNA]</scope>
    <source>
        <strain evidence="4 6">Y9602</strain>
    </source>
</reference>
<dbReference type="SUPFAM" id="SSF56784">
    <property type="entry name" value="HAD-like"/>
    <property type="match status" value="1"/>
</dbReference>
<dbReference type="NCBIfam" id="TIGR01488">
    <property type="entry name" value="HAD-SF-IB"/>
    <property type="match status" value="1"/>
</dbReference>
<dbReference type="PANTHER" id="PTHR43344">
    <property type="entry name" value="PHOSPHOSERINE PHOSPHATASE"/>
    <property type="match status" value="1"/>
</dbReference>
<dbReference type="InterPro" id="IPR036412">
    <property type="entry name" value="HAD-like_sf"/>
</dbReference>
<keyword evidence="3" id="KW-0460">Magnesium</keyword>
<dbReference type="Gene3D" id="3.40.50.1000">
    <property type="entry name" value="HAD superfamily/HAD-like"/>
    <property type="match status" value="1"/>
</dbReference>
<organism evidence="4 6">
    <name type="scientific">Rahnella sp. (strain Y9602)</name>
    <dbReference type="NCBI Taxonomy" id="2703885"/>
    <lineage>
        <taxon>Bacteria</taxon>
        <taxon>Pseudomonadati</taxon>
        <taxon>Pseudomonadota</taxon>
        <taxon>Gammaproteobacteria</taxon>
        <taxon>Enterobacterales</taxon>
        <taxon>Yersiniaceae</taxon>
        <taxon>Rahnella</taxon>
    </lineage>
</organism>
<keyword evidence="1" id="KW-0479">Metal-binding</keyword>
<dbReference type="PANTHER" id="PTHR43344:SF13">
    <property type="entry name" value="PHOSPHATASE RV3661-RELATED"/>
    <property type="match status" value="1"/>
</dbReference>
<protein>
    <submittedName>
        <fullName evidence="5">HAD family hydrolase</fullName>
    </submittedName>
    <submittedName>
        <fullName evidence="4">HAD-superfamily subfamily IB hydrolase, TIGR01490</fullName>
    </submittedName>
</protein>
<dbReference type="OrthoDB" id="9784466at2"/>
<proteinExistence type="predicted"/>
<reference evidence="6" key="1">
    <citation type="submission" date="2011-01" db="EMBL/GenBank/DDBJ databases">
        <title>Complete sequence of chromosome of Rahnella sp. Y9602.</title>
        <authorList>
            <consortium name="US DOE Joint Genome Institute"/>
            <person name="Lucas S."/>
            <person name="Copeland A."/>
            <person name="Lapidus A."/>
            <person name="Cheng J.-F."/>
            <person name="Goodwin L."/>
            <person name="Pitluck S."/>
            <person name="Lu M."/>
            <person name="Detter J.C."/>
            <person name="Han C."/>
            <person name="Tapia R."/>
            <person name="Land M."/>
            <person name="Hauser L."/>
            <person name="Kyrpides N."/>
            <person name="Ivanova N."/>
            <person name="Ovchinnikova G."/>
            <person name="Pagani I."/>
            <person name="Sobecky P.A."/>
            <person name="Martinez R.J."/>
            <person name="Woyke T."/>
        </authorList>
    </citation>
    <scope>NUCLEOTIDE SEQUENCE [LARGE SCALE GENOMIC DNA]</scope>
    <source>
        <strain evidence="6">Y9602</strain>
    </source>
</reference>
<dbReference type="eggNOG" id="COG0560">
    <property type="taxonomic scope" value="Bacteria"/>
</dbReference>
<evidence type="ECO:0000313" key="7">
    <source>
        <dbReference type="Proteomes" id="UP001598201"/>
    </source>
</evidence>
<evidence type="ECO:0000313" key="4">
    <source>
        <dbReference type="EMBL" id="ADW74174.1"/>
    </source>
</evidence>
<evidence type="ECO:0000313" key="5">
    <source>
        <dbReference type="EMBL" id="MFD3223767.1"/>
    </source>
</evidence>
<dbReference type="InterPro" id="IPR050582">
    <property type="entry name" value="HAD-like_SerB"/>
</dbReference>
<dbReference type="Gene3D" id="1.20.1440.100">
    <property type="entry name" value="SG protein - dephosphorylation function"/>
    <property type="match status" value="1"/>
</dbReference>
<gene>
    <name evidence="4" type="ordered locus">Rahaq_2567</name>
    <name evidence="5" type="ORF">ACFPK4_09495</name>
</gene>
<reference evidence="5 7" key="3">
    <citation type="submission" date="2024-09" db="EMBL/GenBank/DDBJ databases">
        <title>Genomes of Rahnella.</title>
        <authorList>
            <person name="Mnguni F.C."/>
            <person name="Shin G.Y."/>
            <person name="Coutinho T."/>
        </authorList>
    </citation>
    <scope>NUCLEOTIDE SEQUENCE [LARGE SCALE GENOMIC DNA]</scope>
    <source>
        <strain evidence="5 7">20WA0057</strain>
    </source>
</reference>